<protein>
    <submittedName>
        <fullName evidence="2">Uncharacterized protein</fullName>
    </submittedName>
</protein>
<name>A0ABD0JRC6_9CAEN</name>
<reference evidence="2 3" key="1">
    <citation type="journal article" date="2023" name="Sci. Data">
        <title>Genome assembly of the Korean intertidal mud-creeper Batillaria attramentaria.</title>
        <authorList>
            <person name="Patra A.K."/>
            <person name="Ho P.T."/>
            <person name="Jun S."/>
            <person name="Lee S.J."/>
            <person name="Kim Y."/>
            <person name="Won Y.J."/>
        </authorList>
    </citation>
    <scope>NUCLEOTIDE SEQUENCE [LARGE SCALE GENOMIC DNA]</scope>
    <source>
        <strain evidence="2">Wonlab-2016</strain>
    </source>
</reference>
<dbReference type="Proteomes" id="UP001519460">
    <property type="component" value="Unassembled WGS sequence"/>
</dbReference>
<proteinExistence type="predicted"/>
<gene>
    <name evidence="2" type="ORF">BaRGS_00031251</name>
</gene>
<evidence type="ECO:0000313" key="3">
    <source>
        <dbReference type="Proteomes" id="UP001519460"/>
    </source>
</evidence>
<feature type="compositionally biased region" description="Polar residues" evidence="1">
    <location>
        <begin position="1"/>
        <end position="15"/>
    </location>
</feature>
<feature type="region of interest" description="Disordered" evidence="1">
    <location>
        <begin position="1"/>
        <end position="37"/>
    </location>
</feature>
<dbReference type="AlphaFoldDB" id="A0ABD0JRC6"/>
<feature type="non-terminal residue" evidence="2">
    <location>
        <position position="1"/>
    </location>
</feature>
<evidence type="ECO:0000256" key="1">
    <source>
        <dbReference type="SAM" id="MobiDB-lite"/>
    </source>
</evidence>
<evidence type="ECO:0000313" key="2">
    <source>
        <dbReference type="EMBL" id="KAK7477487.1"/>
    </source>
</evidence>
<sequence length="96" mass="10472">SRADSSLMNSRSMPITYQARRLSPQHPRQVSPGPKGWAGSIADPSPLFFFSRYESHVLGDEREALAPIQGHESVKEARLTAPLSSDGHCQIAGVWG</sequence>
<dbReference type="EMBL" id="JACVVK020000348">
    <property type="protein sequence ID" value="KAK7477487.1"/>
    <property type="molecule type" value="Genomic_DNA"/>
</dbReference>
<organism evidence="2 3">
    <name type="scientific">Batillaria attramentaria</name>
    <dbReference type="NCBI Taxonomy" id="370345"/>
    <lineage>
        <taxon>Eukaryota</taxon>
        <taxon>Metazoa</taxon>
        <taxon>Spiralia</taxon>
        <taxon>Lophotrochozoa</taxon>
        <taxon>Mollusca</taxon>
        <taxon>Gastropoda</taxon>
        <taxon>Caenogastropoda</taxon>
        <taxon>Sorbeoconcha</taxon>
        <taxon>Cerithioidea</taxon>
        <taxon>Batillariidae</taxon>
        <taxon>Batillaria</taxon>
    </lineage>
</organism>
<comment type="caution">
    <text evidence="2">The sequence shown here is derived from an EMBL/GenBank/DDBJ whole genome shotgun (WGS) entry which is preliminary data.</text>
</comment>
<accession>A0ABD0JRC6</accession>
<keyword evidence="3" id="KW-1185">Reference proteome</keyword>